<evidence type="ECO:0000313" key="17">
    <source>
        <dbReference type="EMBL" id="APM39709.1"/>
    </source>
</evidence>
<dbReference type="SMART" id="SM00388">
    <property type="entry name" value="HisKA"/>
    <property type="match status" value="1"/>
</dbReference>
<dbReference type="InterPro" id="IPR003661">
    <property type="entry name" value="HisK_dim/P_dom"/>
</dbReference>
<dbReference type="Gene3D" id="6.10.340.10">
    <property type="match status" value="1"/>
</dbReference>
<keyword evidence="13 14" id="KW-0472">Membrane</keyword>
<dbReference type="InterPro" id="IPR050398">
    <property type="entry name" value="HssS/ArlS-like"/>
</dbReference>
<dbReference type="SUPFAM" id="SSF47384">
    <property type="entry name" value="Homodimeric domain of signal transducing histidine kinase"/>
    <property type="match status" value="1"/>
</dbReference>
<keyword evidence="4" id="KW-1003">Cell membrane</keyword>
<dbReference type="Pfam" id="PF02518">
    <property type="entry name" value="HATPase_c"/>
    <property type="match status" value="1"/>
</dbReference>
<feature type="domain" description="HAMP" evidence="16">
    <location>
        <begin position="111"/>
        <end position="163"/>
    </location>
</feature>
<dbReference type="Gene3D" id="3.30.565.10">
    <property type="entry name" value="Histidine kinase-like ATPase, C-terminal domain"/>
    <property type="match status" value="1"/>
</dbReference>
<evidence type="ECO:0000256" key="14">
    <source>
        <dbReference type="SAM" id="Phobius"/>
    </source>
</evidence>
<evidence type="ECO:0000313" key="18">
    <source>
        <dbReference type="Proteomes" id="UP000184604"/>
    </source>
</evidence>
<dbReference type="GO" id="GO:0005524">
    <property type="term" value="F:ATP binding"/>
    <property type="evidence" value="ECO:0007669"/>
    <property type="project" value="UniProtKB-KW"/>
</dbReference>
<dbReference type="InterPro" id="IPR036097">
    <property type="entry name" value="HisK_dim/P_sf"/>
</dbReference>
<evidence type="ECO:0000256" key="7">
    <source>
        <dbReference type="ARBA" id="ARBA00022692"/>
    </source>
</evidence>
<organism evidence="17 18">
    <name type="scientific">Clostridium kluyveri</name>
    <dbReference type="NCBI Taxonomy" id="1534"/>
    <lineage>
        <taxon>Bacteria</taxon>
        <taxon>Bacillati</taxon>
        <taxon>Bacillota</taxon>
        <taxon>Clostridia</taxon>
        <taxon>Eubacteriales</taxon>
        <taxon>Clostridiaceae</taxon>
        <taxon>Clostridium</taxon>
    </lineage>
</organism>
<dbReference type="AlphaFoldDB" id="A0A1L5F9M0"/>
<dbReference type="PANTHER" id="PTHR45528">
    <property type="entry name" value="SENSOR HISTIDINE KINASE CPXA"/>
    <property type="match status" value="1"/>
</dbReference>
<feature type="transmembrane region" description="Helical" evidence="14">
    <location>
        <begin position="65"/>
        <end position="82"/>
    </location>
</feature>
<reference evidence="17 18" key="1">
    <citation type="submission" date="2016-12" db="EMBL/GenBank/DDBJ databases">
        <title>Complete genome sequence of Clostridium kluyveri JZZ isolated from the pit mud of a Chinese flavor liquor-making factory.</title>
        <authorList>
            <person name="Wang Y."/>
        </authorList>
    </citation>
    <scope>NUCLEOTIDE SEQUENCE [LARGE SCALE GENOMIC DNA]</scope>
    <source>
        <strain evidence="17 18">JZZ</strain>
    </source>
</reference>
<dbReference type="FunFam" id="3.30.565.10:FF:000006">
    <property type="entry name" value="Sensor histidine kinase WalK"/>
    <property type="match status" value="1"/>
</dbReference>
<dbReference type="SUPFAM" id="SSF158472">
    <property type="entry name" value="HAMP domain-like"/>
    <property type="match status" value="1"/>
</dbReference>
<dbReference type="EC" id="2.7.13.3" evidence="3"/>
<keyword evidence="5" id="KW-0597">Phosphoprotein</keyword>
<keyword evidence="6" id="KW-0808">Transferase</keyword>
<evidence type="ECO:0000256" key="2">
    <source>
        <dbReference type="ARBA" id="ARBA00004651"/>
    </source>
</evidence>
<evidence type="ECO:0000256" key="11">
    <source>
        <dbReference type="ARBA" id="ARBA00022989"/>
    </source>
</evidence>
<dbReference type="CDD" id="cd00075">
    <property type="entry name" value="HATPase"/>
    <property type="match status" value="1"/>
</dbReference>
<keyword evidence="8" id="KW-0547">Nucleotide-binding</keyword>
<dbReference type="Pfam" id="PF00672">
    <property type="entry name" value="HAMP"/>
    <property type="match status" value="1"/>
</dbReference>
<feature type="transmembrane region" description="Helical" evidence="14">
    <location>
        <begin position="88"/>
        <end position="105"/>
    </location>
</feature>
<gene>
    <name evidence="17" type="ORF">BS101_13690</name>
</gene>
<dbReference type="PROSITE" id="PS50885">
    <property type="entry name" value="HAMP"/>
    <property type="match status" value="1"/>
</dbReference>
<protein>
    <recommendedName>
        <fullName evidence="3">histidine kinase</fullName>
        <ecNumber evidence="3">2.7.13.3</ecNumber>
    </recommendedName>
</protein>
<dbReference type="GO" id="GO:0005886">
    <property type="term" value="C:plasma membrane"/>
    <property type="evidence" value="ECO:0007669"/>
    <property type="project" value="UniProtKB-SubCell"/>
</dbReference>
<evidence type="ECO:0000256" key="12">
    <source>
        <dbReference type="ARBA" id="ARBA00023012"/>
    </source>
</evidence>
<evidence type="ECO:0000256" key="3">
    <source>
        <dbReference type="ARBA" id="ARBA00012438"/>
    </source>
</evidence>
<keyword evidence="12" id="KW-0902">Two-component regulatory system</keyword>
<dbReference type="PANTHER" id="PTHR45528:SF1">
    <property type="entry name" value="SENSOR HISTIDINE KINASE CPXA"/>
    <property type="match status" value="1"/>
</dbReference>
<evidence type="ECO:0000259" key="15">
    <source>
        <dbReference type="PROSITE" id="PS50109"/>
    </source>
</evidence>
<dbReference type="OrthoDB" id="335833at2"/>
<keyword evidence="9 17" id="KW-0418">Kinase</keyword>
<dbReference type="Gene3D" id="1.10.287.130">
    <property type="match status" value="1"/>
</dbReference>
<evidence type="ECO:0000256" key="1">
    <source>
        <dbReference type="ARBA" id="ARBA00000085"/>
    </source>
</evidence>
<evidence type="ECO:0000256" key="4">
    <source>
        <dbReference type="ARBA" id="ARBA00022475"/>
    </source>
</evidence>
<comment type="subcellular location">
    <subcellularLocation>
        <location evidence="2">Cell membrane</location>
        <topology evidence="2">Multi-pass membrane protein</topology>
    </subcellularLocation>
</comment>
<accession>A0A1L5F9M0</accession>
<dbReference type="Proteomes" id="UP000184604">
    <property type="component" value="Chromosome"/>
</dbReference>
<dbReference type="SMART" id="SM00387">
    <property type="entry name" value="HATPase_c"/>
    <property type="match status" value="1"/>
</dbReference>
<dbReference type="EMBL" id="CP018335">
    <property type="protein sequence ID" value="APM39709.1"/>
    <property type="molecule type" value="Genomic_DNA"/>
</dbReference>
<dbReference type="CDD" id="cd06225">
    <property type="entry name" value="HAMP"/>
    <property type="match status" value="1"/>
</dbReference>
<feature type="domain" description="Histidine kinase" evidence="15">
    <location>
        <begin position="178"/>
        <end position="398"/>
    </location>
</feature>
<sequence length="408" mass="48251">MKKTVKFIELIDKKIEIVRIYINEKRKNHHKIHEVKEKMRKKFEIEYKNNREFEWYSKHMRHSHMFIIIFNLILWFFIFRYFGGKTVTVIIAIIFGSIGVNQVLFSRNLENNVFKPINKLKSAVDEISRGNYGVNIKVNSTKEINSLLNSFNEMAEKLYEGEKLKKAYEENRKLLIANISHDLKTPITSIQGYIETMLEMRDLPQDKINKYYKIIYNNSVYMNKLIEDLFLFSKLDMQKLELNFEKVDVKNFMNDLMEEFKYDMEDRGIKFNYVDELKKDCYINIDCKRVNQIFRNIIGNAVKYSCNNVIKIEVRLYEMKDYLCASIKDNGPGIPGDKLQNIFNRFYKVDYARTKDLMSTGLGLAIAKELMESHGGRIEVSSTQGVGTCFTVMFPRKVEDSDEKNSYN</sequence>
<keyword evidence="11 14" id="KW-1133">Transmembrane helix</keyword>
<dbReference type="InterPro" id="IPR003660">
    <property type="entry name" value="HAMP_dom"/>
</dbReference>
<dbReference type="FunFam" id="1.10.287.130:FF:000001">
    <property type="entry name" value="Two-component sensor histidine kinase"/>
    <property type="match status" value="1"/>
</dbReference>
<dbReference type="InterPro" id="IPR036890">
    <property type="entry name" value="HATPase_C_sf"/>
</dbReference>
<evidence type="ECO:0000256" key="8">
    <source>
        <dbReference type="ARBA" id="ARBA00022741"/>
    </source>
</evidence>
<name>A0A1L5F9M0_CLOKL</name>
<evidence type="ECO:0000259" key="16">
    <source>
        <dbReference type="PROSITE" id="PS50885"/>
    </source>
</evidence>
<keyword evidence="10" id="KW-0067">ATP-binding</keyword>
<evidence type="ECO:0000256" key="10">
    <source>
        <dbReference type="ARBA" id="ARBA00022840"/>
    </source>
</evidence>
<evidence type="ECO:0000256" key="5">
    <source>
        <dbReference type="ARBA" id="ARBA00022553"/>
    </source>
</evidence>
<dbReference type="InterPro" id="IPR003594">
    <property type="entry name" value="HATPase_dom"/>
</dbReference>
<evidence type="ECO:0000256" key="9">
    <source>
        <dbReference type="ARBA" id="ARBA00022777"/>
    </source>
</evidence>
<dbReference type="GO" id="GO:0000155">
    <property type="term" value="F:phosphorelay sensor kinase activity"/>
    <property type="evidence" value="ECO:0007669"/>
    <property type="project" value="InterPro"/>
</dbReference>
<dbReference type="CDD" id="cd00082">
    <property type="entry name" value="HisKA"/>
    <property type="match status" value="1"/>
</dbReference>
<dbReference type="PROSITE" id="PS50109">
    <property type="entry name" value="HIS_KIN"/>
    <property type="match status" value="1"/>
</dbReference>
<dbReference type="Pfam" id="PF00512">
    <property type="entry name" value="HisKA"/>
    <property type="match status" value="1"/>
</dbReference>
<dbReference type="InterPro" id="IPR005467">
    <property type="entry name" value="His_kinase_dom"/>
</dbReference>
<evidence type="ECO:0000256" key="13">
    <source>
        <dbReference type="ARBA" id="ARBA00023136"/>
    </source>
</evidence>
<keyword evidence="7 14" id="KW-0812">Transmembrane</keyword>
<dbReference type="RefSeq" id="WP_073539325.1">
    <property type="nucleotide sequence ID" value="NZ_CP018335.1"/>
</dbReference>
<evidence type="ECO:0000256" key="6">
    <source>
        <dbReference type="ARBA" id="ARBA00022679"/>
    </source>
</evidence>
<dbReference type="PRINTS" id="PR00344">
    <property type="entry name" value="BCTRLSENSOR"/>
</dbReference>
<dbReference type="InterPro" id="IPR004358">
    <property type="entry name" value="Sig_transdc_His_kin-like_C"/>
</dbReference>
<proteinExistence type="predicted"/>
<comment type="catalytic activity">
    <reaction evidence="1">
        <text>ATP + protein L-histidine = ADP + protein N-phospho-L-histidine.</text>
        <dbReference type="EC" id="2.7.13.3"/>
    </reaction>
</comment>
<dbReference type="SUPFAM" id="SSF55874">
    <property type="entry name" value="ATPase domain of HSP90 chaperone/DNA topoisomerase II/histidine kinase"/>
    <property type="match status" value="1"/>
</dbReference>
<dbReference type="SMART" id="SM00304">
    <property type="entry name" value="HAMP"/>
    <property type="match status" value="1"/>
</dbReference>